<dbReference type="InterPro" id="IPR011856">
    <property type="entry name" value="tRNA_endonuc-like_dom_sf"/>
</dbReference>
<dbReference type="Proteomes" id="UP000095255">
    <property type="component" value="Unassembled WGS sequence"/>
</dbReference>
<organism evidence="1 2">
    <name type="scientific">Desulfuribacillus stibiiarsenatis</name>
    <dbReference type="NCBI Taxonomy" id="1390249"/>
    <lineage>
        <taxon>Bacteria</taxon>
        <taxon>Bacillati</taxon>
        <taxon>Bacillota</taxon>
        <taxon>Desulfuribacillia</taxon>
        <taxon>Desulfuribacillales</taxon>
        <taxon>Desulfuribacillaceae</taxon>
        <taxon>Desulfuribacillus</taxon>
    </lineage>
</organism>
<dbReference type="AlphaFoldDB" id="A0A1E5L7C1"/>
<comment type="caution">
    <text evidence="1">The sequence shown here is derived from an EMBL/GenBank/DDBJ whole genome shotgun (WGS) entry which is preliminary data.</text>
</comment>
<accession>A0A1E5L7C1</accession>
<dbReference type="RefSeq" id="WP_069701572.1">
    <property type="nucleotide sequence ID" value="NZ_MJAT01000008.1"/>
</dbReference>
<evidence type="ECO:0008006" key="3">
    <source>
        <dbReference type="Google" id="ProtNLM"/>
    </source>
</evidence>
<dbReference type="Gene3D" id="3.40.1350.10">
    <property type="match status" value="1"/>
</dbReference>
<proteinExistence type="predicted"/>
<keyword evidence="2" id="KW-1185">Reference proteome</keyword>
<evidence type="ECO:0000313" key="2">
    <source>
        <dbReference type="Proteomes" id="UP000095255"/>
    </source>
</evidence>
<dbReference type="STRING" id="1390249.BHU72_14565"/>
<reference evidence="1 2" key="1">
    <citation type="submission" date="2016-09" db="EMBL/GenBank/DDBJ databases">
        <title>Desulfuribacillus arsenicus sp. nov., an obligately anaerobic, dissimilatory arsenic- and antimonate-reducing bacterium isolated from anoxic sediments.</title>
        <authorList>
            <person name="Abin C.A."/>
            <person name="Hollibaugh J.T."/>
        </authorList>
    </citation>
    <scope>NUCLEOTIDE SEQUENCE [LARGE SCALE GENOMIC DNA]</scope>
    <source>
        <strain evidence="1 2">MLFW-2</strain>
    </source>
</reference>
<dbReference type="OrthoDB" id="2678879at2"/>
<dbReference type="EMBL" id="MJAT01000008">
    <property type="protein sequence ID" value="OEH86050.1"/>
    <property type="molecule type" value="Genomic_DNA"/>
</dbReference>
<gene>
    <name evidence="1" type="ORF">BHU72_14565</name>
</gene>
<dbReference type="GO" id="GO:0003676">
    <property type="term" value="F:nucleic acid binding"/>
    <property type="evidence" value="ECO:0007669"/>
    <property type="project" value="InterPro"/>
</dbReference>
<name>A0A1E5L7C1_9FIRM</name>
<protein>
    <recommendedName>
        <fullName evidence="3">Type I restriction enzyme R protein N-terminal domain-containing protein</fullName>
    </recommendedName>
</protein>
<evidence type="ECO:0000313" key="1">
    <source>
        <dbReference type="EMBL" id="OEH86050.1"/>
    </source>
</evidence>
<sequence>MLFRNLANQNVNVPFIIKLLKQLRLPVTTSEFDIQYEIKRILDQNNVEYEKEKVLAPRNRVDFFIYTGDNTGIIIEVKKGKPNRNLVIDQLERYAQFESVLAVILVCDNRVKVPEKINGKTCVSIGLNRLWGVSL</sequence>